<accession>A0A523UXY4</accession>
<evidence type="ECO:0000256" key="8">
    <source>
        <dbReference type="ARBA" id="ARBA00023034"/>
    </source>
</evidence>
<keyword evidence="7" id="KW-0520">NAD</keyword>
<comment type="subcellular location">
    <subcellularLocation>
        <location evidence="2">Golgi apparatus membrane</location>
        <topology evidence="2">Single-pass type II membrane protein</topology>
    </subcellularLocation>
    <subcellularLocation>
        <location evidence="12">Golgi apparatus</location>
        <location evidence="12">Golgi stack membrane</location>
    </subcellularLocation>
</comment>
<dbReference type="Pfam" id="PF01370">
    <property type="entry name" value="Epimerase"/>
    <property type="match status" value="1"/>
</dbReference>
<evidence type="ECO:0000256" key="6">
    <source>
        <dbReference type="ARBA" id="ARBA00022989"/>
    </source>
</evidence>
<dbReference type="GO" id="GO:0033320">
    <property type="term" value="P:UDP-D-xylose biosynthetic process"/>
    <property type="evidence" value="ECO:0007669"/>
    <property type="project" value="UniProtKB-UniPathway"/>
</dbReference>
<protein>
    <submittedName>
        <fullName evidence="14">SDR family oxidoreductase</fullName>
    </submittedName>
</protein>
<keyword evidence="9" id="KW-0472">Membrane</keyword>
<keyword evidence="6" id="KW-1133">Transmembrane helix</keyword>
<dbReference type="InterPro" id="IPR001509">
    <property type="entry name" value="Epimerase_deHydtase"/>
</dbReference>
<evidence type="ECO:0000256" key="3">
    <source>
        <dbReference type="ARBA" id="ARBA00022692"/>
    </source>
</evidence>
<evidence type="ECO:0000256" key="9">
    <source>
        <dbReference type="ARBA" id="ARBA00023136"/>
    </source>
</evidence>
<dbReference type="GO" id="GO:0048040">
    <property type="term" value="F:UDP-glucuronate decarboxylase activity"/>
    <property type="evidence" value="ECO:0007669"/>
    <property type="project" value="TreeGrafter"/>
</dbReference>
<evidence type="ECO:0000259" key="13">
    <source>
        <dbReference type="Pfam" id="PF01370"/>
    </source>
</evidence>
<organism evidence="14 15">
    <name type="scientific">candidate division TA06 bacterium</name>
    <dbReference type="NCBI Taxonomy" id="2250710"/>
    <lineage>
        <taxon>Bacteria</taxon>
        <taxon>Bacteria division TA06</taxon>
    </lineage>
</organism>
<evidence type="ECO:0000256" key="11">
    <source>
        <dbReference type="ARBA" id="ARBA00023239"/>
    </source>
</evidence>
<evidence type="ECO:0000313" key="15">
    <source>
        <dbReference type="Proteomes" id="UP000315525"/>
    </source>
</evidence>
<comment type="caution">
    <text evidence="14">The sequence shown here is derived from an EMBL/GenBank/DDBJ whole genome shotgun (WGS) entry which is preliminary data.</text>
</comment>
<evidence type="ECO:0000256" key="12">
    <source>
        <dbReference type="ARBA" id="ARBA00037859"/>
    </source>
</evidence>
<keyword evidence="11" id="KW-0456">Lyase</keyword>
<dbReference type="EMBL" id="SOJN01000022">
    <property type="protein sequence ID" value="TET47395.1"/>
    <property type="molecule type" value="Genomic_DNA"/>
</dbReference>
<dbReference type="PANTHER" id="PTHR43078">
    <property type="entry name" value="UDP-GLUCURONIC ACID DECARBOXYLASE-RELATED"/>
    <property type="match status" value="1"/>
</dbReference>
<dbReference type="GO" id="GO:0042732">
    <property type="term" value="P:D-xylose metabolic process"/>
    <property type="evidence" value="ECO:0007669"/>
    <property type="project" value="InterPro"/>
</dbReference>
<dbReference type="CDD" id="cd05230">
    <property type="entry name" value="UGD_SDR_e"/>
    <property type="match status" value="1"/>
</dbReference>
<evidence type="ECO:0000256" key="5">
    <source>
        <dbReference type="ARBA" id="ARBA00022968"/>
    </source>
</evidence>
<keyword evidence="4" id="KW-0210">Decarboxylase</keyword>
<name>A0A523UXY4_UNCT6</name>
<comment type="cofactor">
    <cofactor evidence="1">
        <name>NAD(+)</name>
        <dbReference type="ChEBI" id="CHEBI:57540"/>
    </cofactor>
</comment>
<dbReference type="InterPro" id="IPR036291">
    <property type="entry name" value="NAD(P)-bd_dom_sf"/>
</dbReference>
<dbReference type="FunFam" id="3.40.50.720:FF:000065">
    <property type="entry name" value="UDP-glucuronic acid decarboxylase 1"/>
    <property type="match status" value="1"/>
</dbReference>
<feature type="domain" description="NAD-dependent epimerase/dehydratase" evidence="13">
    <location>
        <begin position="4"/>
        <end position="238"/>
    </location>
</feature>
<dbReference type="AlphaFoldDB" id="A0A523UXY4"/>
<dbReference type="GO" id="GO:0070403">
    <property type="term" value="F:NAD+ binding"/>
    <property type="evidence" value="ECO:0007669"/>
    <property type="project" value="InterPro"/>
</dbReference>
<dbReference type="SUPFAM" id="SSF51735">
    <property type="entry name" value="NAD(P)-binding Rossmann-fold domains"/>
    <property type="match status" value="1"/>
</dbReference>
<dbReference type="PANTHER" id="PTHR43078:SF6">
    <property type="entry name" value="UDP-GLUCURONIC ACID DECARBOXYLASE 1"/>
    <property type="match status" value="1"/>
</dbReference>
<dbReference type="Proteomes" id="UP000315525">
    <property type="component" value="Unassembled WGS sequence"/>
</dbReference>
<gene>
    <name evidence="14" type="ORF">E3J62_01555</name>
</gene>
<dbReference type="UniPathway" id="UPA00796">
    <property type="reaction ID" value="UER00771"/>
</dbReference>
<evidence type="ECO:0000256" key="1">
    <source>
        <dbReference type="ARBA" id="ARBA00001911"/>
    </source>
</evidence>
<evidence type="ECO:0000256" key="2">
    <source>
        <dbReference type="ARBA" id="ARBA00004323"/>
    </source>
</evidence>
<evidence type="ECO:0000313" key="14">
    <source>
        <dbReference type="EMBL" id="TET47395.1"/>
    </source>
</evidence>
<dbReference type="GO" id="GO:0005737">
    <property type="term" value="C:cytoplasm"/>
    <property type="evidence" value="ECO:0007669"/>
    <property type="project" value="TreeGrafter"/>
</dbReference>
<sequence>MRAVVTGGAGFLGSHLCEALLEDGCSVVTIDNLITGNKENMGALLGLSEFEFIEGDICDGIDVEGDIDMIFHLASPASPNDYLNLPIETLKAGTVGTLNCLEFAQEKSSLFLLASTSEIYGDPLEHPQREEYWGNVNPIGVRSVYDEAKRVSESMAMAYHRERGVTVRIARIFNTYGPRMKRDDGRVVPNFIDQALHGQDLTVFGDGAQTRSFCFVSDLIDGLLKLARSGVEDPVNLGNPEEVRIVDLAKLILKMAGSNSGIKFEELPVDDPRTRRPDISKAEKLLGWQPNVDLNVGLEKTLAWFRGKLHRS</sequence>
<dbReference type="Gene3D" id="3.40.50.720">
    <property type="entry name" value="NAD(P)-binding Rossmann-like Domain"/>
    <property type="match status" value="1"/>
</dbReference>
<evidence type="ECO:0000256" key="4">
    <source>
        <dbReference type="ARBA" id="ARBA00022793"/>
    </source>
</evidence>
<keyword evidence="5" id="KW-0735">Signal-anchor</keyword>
<keyword evidence="3" id="KW-0812">Transmembrane</keyword>
<evidence type="ECO:0000256" key="10">
    <source>
        <dbReference type="ARBA" id="ARBA00023180"/>
    </source>
</evidence>
<reference evidence="14 15" key="1">
    <citation type="submission" date="2019-03" db="EMBL/GenBank/DDBJ databases">
        <title>Metabolic potential of uncultured bacteria and archaea associated with petroleum seepage in deep-sea sediments.</title>
        <authorList>
            <person name="Dong X."/>
            <person name="Hubert C."/>
        </authorList>
    </citation>
    <scope>NUCLEOTIDE SEQUENCE [LARGE SCALE GENOMIC DNA]</scope>
    <source>
        <strain evidence="14">E44_bin18</strain>
    </source>
</reference>
<proteinExistence type="predicted"/>
<evidence type="ECO:0000256" key="7">
    <source>
        <dbReference type="ARBA" id="ARBA00023027"/>
    </source>
</evidence>
<keyword evidence="10" id="KW-0325">Glycoprotein</keyword>
<dbReference type="InterPro" id="IPR044516">
    <property type="entry name" value="UXS-like"/>
</dbReference>
<keyword evidence="8" id="KW-0333">Golgi apparatus</keyword>